<evidence type="ECO:0000256" key="7">
    <source>
        <dbReference type="ARBA" id="ARBA00023136"/>
    </source>
</evidence>
<feature type="transmembrane region" description="Helical" evidence="11">
    <location>
        <begin position="132"/>
        <end position="156"/>
    </location>
</feature>
<evidence type="ECO:0000256" key="3">
    <source>
        <dbReference type="ARBA" id="ARBA00022475"/>
    </source>
</evidence>
<evidence type="ECO:0000256" key="6">
    <source>
        <dbReference type="ARBA" id="ARBA00023040"/>
    </source>
</evidence>
<reference evidence="13 14" key="1">
    <citation type="journal article" date="2018" name="Nat. Ecol. Evol.">
        <title>Genomic signatures of mitonuclear coevolution across populations of Tigriopus californicus.</title>
        <authorList>
            <person name="Barreto F.S."/>
            <person name="Watson E.T."/>
            <person name="Lima T.G."/>
            <person name="Willett C.S."/>
            <person name="Edmands S."/>
            <person name="Li W."/>
            <person name="Burton R.S."/>
        </authorList>
    </citation>
    <scope>NUCLEOTIDE SEQUENCE [LARGE SCALE GENOMIC DNA]</scope>
    <source>
        <strain evidence="13 14">San Diego</strain>
    </source>
</reference>
<organism evidence="13 14">
    <name type="scientific">Tigriopus californicus</name>
    <name type="common">Marine copepod</name>
    <dbReference type="NCBI Taxonomy" id="6832"/>
    <lineage>
        <taxon>Eukaryota</taxon>
        <taxon>Metazoa</taxon>
        <taxon>Ecdysozoa</taxon>
        <taxon>Arthropoda</taxon>
        <taxon>Crustacea</taxon>
        <taxon>Multicrustacea</taxon>
        <taxon>Hexanauplia</taxon>
        <taxon>Copepoda</taxon>
        <taxon>Harpacticoida</taxon>
        <taxon>Harpacticidae</taxon>
        <taxon>Tigriopus</taxon>
    </lineage>
</organism>
<dbReference type="PANTHER" id="PTHR24248">
    <property type="entry name" value="ADRENERGIC RECEPTOR-RELATED G-PROTEIN COUPLED RECEPTOR"/>
    <property type="match status" value="1"/>
</dbReference>
<comment type="caution">
    <text evidence="13">The sequence shown here is derived from an EMBL/GenBank/DDBJ whole genome shotgun (WGS) entry which is preliminary data.</text>
</comment>
<dbReference type="Pfam" id="PF00001">
    <property type="entry name" value="7tm_1"/>
    <property type="match status" value="1"/>
</dbReference>
<dbReference type="PRINTS" id="PR00237">
    <property type="entry name" value="GPCRRHODOPSN"/>
</dbReference>
<dbReference type="GO" id="GO:0005886">
    <property type="term" value="C:plasma membrane"/>
    <property type="evidence" value="ECO:0007669"/>
    <property type="project" value="UniProtKB-SubCell"/>
</dbReference>
<evidence type="ECO:0000256" key="10">
    <source>
        <dbReference type="RuleBase" id="RU000688"/>
    </source>
</evidence>
<evidence type="ECO:0000256" key="8">
    <source>
        <dbReference type="ARBA" id="ARBA00023170"/>
    </source>
</evidence>
<evidence type="ECO:0000313" key="13">
    <source>
        <dbReference type="EMBL" id="TRY78548.1"/>
    </source>
</evidence>
<dbReference type="PROSITE" id="PS50262">
    <property type="entry name" value="G_PROTEIN_RECEP_F1_2"/>
    <property type="match status" value="2"/>
</dbReference>
<dbReference type="STRING" id="6832.A0A553PLI7"/>
<keyword evidence="3" id="KW-1003">Cell membrane</keyword>
<evidence type="ECO:0000256" key="4">
    <source>
        <dbReference type="ARBA" id="ARBA00022692"/>
    </source>
</evidence>
<keyword evidence="4 10" id="KW-0812">Transmembrane</keyword>
<dbReference type="AlphaFoldDB" id="A0A553PLI7"/>
<evidence type="ECO:0000259" key="12">
    <source>
        <dbReference type="PROSITE" id="PS50262"/>
    </source>
</evidence>
<feature type="non-terminal residue" evidence="13">
    <location>
        <position position="425"/>
    </location>
</feature>
<feature type="domain" description="G-protein coupled receptors family 1 profile" evidence="12">
    <location>
        <begin position="31"/>
        <end position="316"/>
    </location>
</feature>
<keyword evidence="5 11" id="KW-1133">Transmembrane helix</keyword>
<evidence type="ECO:0000256" key="9">
    <source>
        <dbReference type="ARBA" id="ARBA00023224"/>
    </source>
</evidence>
<evidence type="ECO:0000256" key="2">
    <source>
        <dbReference type="ARBA" id="ARBA00010663"/>
    </source>
</evidence>
<evidence type="ECO:0000256" key="1">
    <source>
        <dbReference type="ARBA" id="ARBA00004651"/>
    </source>
</evidence>
<comment type="similarity">
    <text evidence="2 10">Belongs to the G-protein coupled receptor 1 family.</text>
</comment>
<keyword evidence="8 10" id="KW-0675">Receptor</keyword>
<evidence type="ECO:0000313" key="14">
    <source>
        <dbReference type="Proteomes" id="UP000318571"/>
    </source>
</evidence>
<dbReference type="PANTHER" id="PTHR24248:SF66">
    <property type="entry name" value="OCTOPAMINE RECEPTOR BETA-3R"/>
    <property type="match status" value="1"/>
</dbReference>
<keyword evidence="7 11" id="KW-0472">Membrane</keyword>
<feature type="transmembrane region" description="Helical" evidence="11">
    <location>
        <begin position="295"/>
        <end position="319"/>
    </location>
</feature>
<dbReference type="GO" id="GO:0004993">
    <property type="term" value="F:G protein-coupled serotonin receptor activity"/>
    <property type="evidence" value="ECO:0007669"/>
    <property type="project" value="UniProtKB-ARBA"/>
</dbReference>
<feature type="transmembrane region" description="Helical" evidence="11">
    <location>
        <begin position="176"/>
        <end position="201"/>
    </location>
</feature>
<feature type="transmembrane region" description="Helical" evidence="11">
    <location>
        <begin position="51"/>
        <end position="69"/>
    </location>
</feature>
<accession>A0A553PLI7</accession>
<dbReference type="InterPro" id="IPR017452">
    <property type="entry name" value="GPCR_Rhodpsn_7TM"/>
</dbReference>
<feature type="transmembrane region" description="Helical" evidence="11">
    <location>
        <begin position="403"/>
        <end position="424"/>
    </location>
</feature>
<dbReference type="OMA" id="CFAHFEE"/>
<dbReference type="Proteomes" id="UP000318571">
    <property type="component" value="Chromosome 11"/>
</dbReference>
<dbReference type="InterPro" id="IPR000276">
    <property type="entry name" value="GPCR_Rhodpsn"/>
</dbReference>
<protein>
    <recommendedName>
        <fullName evidence="12">G-protein coupled receptors family 1 profile domain-containing protein</fullName>
    </recommendedName>
</protein>
<feature type="transmembrane region" description="Helical" evidence="11">
    <location>
        <begin position="15"/>
        <end position="39"/>
    </location>
</feature>
<evidence type="ECO:0000256" key="5">
    <source>
        <dbReference type="ARBA" id="ARBA00022989"/>
    </source>
</evidence>
<sequence length="425" mass="48573">MNITLGEREQLASIYLQNFCLGLVTLFTILGNGFIILCISLHRVLQRPSHIFIASLASTDLLLGLTVMTPRLISELIQKWIFGFRLCQIYHAMDVTLCTASILHLSCIAMDRYYAIVNQPLLYYQRITPKRVALSVALCWILSILTGFVPVFTGIYTSHEHLALSKANPEECNLVVNAYFSVLAGVVSFWIPGSIMVFVYYQVYQETQRLHNSTPSLGELRQDCFAHFEEENPSHIKIYLSQKPLVISEVSRKHHDRESRAAKTLGIVMGIFLICWLPFFIWMPLTGIFDLHTPSFVYTMILWVGYGNSVVNPFIYGFFNREFKGVILGDLKKLGLVKANSPPGVYQETQRLHNSTPSLGELRQDCFAHFEEENPSHIKIYLSQKPLVISEVSRKHHDRESRAAKTLGIVMGIFLICWLPFFIWM</sequence>
<feature type="domain" description="G-protein coupled receptors family 1 profile" evidence="12">
    <location>
        <begin position="388"/>
        <end position="425"/>
    </location>
</feature>
<dbReference type="PROSITE" id="PS00237">
    <property type="entry name" value="G_PROTEIN_RECEP_F1_1"/>
    <property type="match status" value="1"/>
</dbReference>
<keyword evidence="6 10" id="KW-0297">G-protein coupled receptor</keyword>
<keyword evidence="14" id="KW-1185">Reference proteome</keyword>
<dbReference type="SUPFAM" id="SSF81321">
    <property type="entry name" value="Family A G protein-coupled receptor-like"/>
    <property type="match status" value="2"/>
</dbReference>
<evidence type="ECO:0000256" key="11">
    <source>
        <dbReference type="SAM" id="Phobius"/>
    </source>
</evidence>
<dbReference type="EMBL" id="VCGU01000003">
    <property type="protein sequence ID" value="TRY78548.1"/>
    <property type="molecule type" value="Genomic_DNA"/>
</dbReference>
<gene>
    <name evidence="13" type="ORF">TCAL_07737</name>
</gene>
<dbReference type="Gene3D" id="1.20.1070.10">
    <property type="entry name" value="Rhodopsin 7-helix transmembrane proteins"/>
    <property type="match status" value="2"/>
</dbReference>
<name>A0A553PLI7_TIGCA</name>
<dbReference type="GO" id="GO:0071880">
    <property type="term" value="P:adenylate cyclase-activating adrenergic receptor signaling pathway"/>
    <property type="evidence" value="ECO:0007669"/>
    <property type="project" value="TreeGrafter"/>
</dbReference>
<dbReference type="GO" id="GO:0043410">
    <property type="term" value="P:positive regulation of MAPK cascade"/>
    <property type="evidence" value="ECO:0007669"/>
    <property type="project" value="TreeGrafter"/>
</dbReference>
<keyword evidence="9 10" id="KW-0807">Transducer</keyword>
<dbReference type="SMART" id="SM01381">
    <property type="entry name" value="7TM_GPCR_Srsx"/>
    <property type="match status" value="1"/>
</dbReference>
<feature type="transmembrane region" description="Helical" evidence="11">
    <location>
        <begin position="261"/>
        <end position="283"/>
    </location>
</feature>
<proteinExistence type="inferred from homology"/>
<comment type="subcellular location">
    <subcellularLocation>
        <location evidence="1">Cell membrane</location>
        <topology evidence="1">Multi-pass membrane protein</topology>
    </subcellularLocation>
</comment>